<reference evidence="1 2" key="1">
    <citation type="submission" date="2019-07" db="EMBL/GenBank/DDBJ databases">
        <title>The pathways for chlorine oxyanion respiration interact through the shared metabolite chlorate.</title>
        <authorList>
            <person name="Barnum T.P."/>
            <person name="Cheng Y."/>
            <person name="Hill K.A."/>
            <person name="Lucas L.N."/>
            <person name="Carlson H.K."/>
            <person name="Coates J.D."/>
        </authorList>
    </citation>
    <scope>NUCLEOTIDE SEQUENCE [LARGE SCALE GENOMIC DNA]</scope>
    <source>
        <strain evidence="1 2">SFB-3</strain>
    </source>
</reference>
<name>A0A557QHB6_9RHOO</name>
<accession>A0A557QHB6</accession>
<gene>
    <name evidence="1" type="ORF">FHP91_17850</name>
</gene>
<dbReference type="Proteomes" id="UP000319502">
    <property type="component" value="Unassembled WGS sequence"/>
</dbReference>
<dbReference type="RefSeq" id="WP_144310867.1">
    <property type="nucleotide sequence ID" value="NZ_VMNK01000017.1"/>
</dbReference>
<sequence length="62" mass="6716">MRQISWLTAITARVSALRTQLRGWRAAGPCCSTLQRAGCASSRLASQPANRTLGCVQLPFPE</sequence>
<organism evidence="1 2">
    <name type="scientific">Denitromonas halophila</name>
    <dbReference type="NCBI Taxonomy" id="1629404"/>
    <lineage>
        <taxon>Bacteria</taxon>
        <taxon>Pseudomonadati</taxon>
        <taxon>Pseudomonadota</taxon>
        <taxon>Betaproteobacteria</taxon>
        <taxon>Rhodocyclales</taxon>
        <taxon>Zoogloeaceae</taxon>
        <taxon>Denitromonas</taxon>
    </lineage>
</organism>
<proteinExistence type="predicted"/>
<protein>
    <submittedName>
        <fullName evidence="1">Uncharacterized protein</fullName>
    </submittedName>
</protein>
<dbReference type="EMBL" id="VMNK01000017">
    <property type="protein sequence ID" value="TVO52292.1"/>
    <property type="molecule type" value="Genomic_DNA"/>
</dbReference>
<dbReference type="AlphaFoldDB" id="A0A557QHB6"/>
<keyword evidence="2" id="KW-1185">Reference proteome</keyword>
<evidence type="ECO:0000313" key="2">
    <source>
        <dbReference type="Proteomes" id="UP000319502"/>
    </source>
</evidence>
<evidence type="ECO:0000313" key="1">
    <source>
        <dbReference type="EMBL" id="TVO52292.1"/>
    </source>
</evidence>
<comment type="caution">
    <text evidence="1">The sequence shown here is derived from an EMBL/GenBank/DDBJ whole genome shotgun (WGS) entry which is preliminary data.</text>
</comment>